<feature type="compositionally biased region" description="Acidic residues" evidence="1">
    <location>
        <begin position="90"/>
        <end position="99"/>
    </location>
</feature>
<dbReference type="HOGENOM" id="CLU_1597520_0_0_1"/>
<evidence type="ECO:0000313" key="3">
    <source>
        <dbReference type="EnsemblProtists" id="EOD22677"/>
    </source>
</evidence>
<dbReference type="GeneID" id="17268269"/>
<keyword evidence="2" id="KW-0472">Membrane</keyword>
<dbReference type="KEGG" id="ehx:EMIHUDRAFT_431981"/>
<dbReference type="Proteomes" id="UP000013827">
    <property type="component" value="Unassembled WGS sequence"/>
</dbReference>
<feature type="transmembrane region" description="Helical" evidence="2">
    <location>
        <begin position="106"/>
        <end position="131"/>
    </location>
</feature>
<dbReference type="RefSeq" id="XP_005775106.1">
    <property type="nucleotide sequence ID" value="XM_005775049.1"/>
</dbReference>
<protein>
    <submittedName>
        <fullName evidence="3">Uncharacterized protein</fullName>
    </submittedName>
</protein>
<reference evidence="4" key="1">
    <citation type="journal article" date="2013" name="Nature">
        <title>Pan genome of the phytoplankton Emiliania underpins its global distribution.</title>
        <authorList>
            <person name="Read B.A."/>
            <person name="Kegel J."/>
            <person name="Klute M.J."/>
            <person name="Kuo A."/>
            <person name="Lefebvre S.C."/>
            <person name="Maumus F."/>
            <person name="Mayer C."/>
            <person name="Miller J."/>
            <person name="Monier A."/>
            <person name="Salamov A."/>
            <person name="Young J."/>
            <person name="Aguilar M."/>
            <person name="Claverie J.M."/>
            <person name="Frickenhaus S."/>
            <person name="Gonzalez K."/>
            <person name="Herman E.K."/>
            <person name="Lin Y.C."/>
            <person name="Napier J."/>
            <person name="Ogata H."/>
            <person name="Sarno A.F."/>
            <person name="Shmutz J."/>
            <person name="Schroeder D."/>
            <person name="de Vargas C."/>
            <person name="Verret F."/>
            <person name="von Dassow P."/>
            <person name="Valentin K."/>
            <person name="Van de Peer Y."/>
            <person name="Wheeler G."/>
            <person name="Dacks J.B."/>
            <person name="Delwiche C.F."/>
            <person name="Dyhrman S.T."/>
            <person name="Glockner G."/>
            <person name="John U."/>
            <person name="Richards T."/>
            <person name="Worden A.Z."/>
            <person name="Zhang X."/>
            <person name="Grigoriev I.V."/>
            <person name="Allen A.E."/>
            <person name="Bidle K."/>
            <person name="Borodovsky M."/>
            <person name="Bowler C."/>
            <person name="Brownlee C."/>
            <person name="Cock J.M."/>
            <person name="Elias M."/>
            <person name="Gladyshev V.N."/>
            <person name="Groth M."/>
            <person name="Guda C."/>
            <person name="Hadaegh A."/>
            <person name="Iglesias-Rodriguez M.D."/>
            <person name="Jenkins J."/>
            <person name="Jones B.M."/>
            <person name="Lawson T."/>
            <person name="Leese F."/>
            <person name="Lindquist E."/>
            <person name="Lobanov A."/>
            <person name="Lomsadze A."/>
            <person name="Malik S.B."/>
            <person name="Marsh M.E."/>
            <person name="Mackinder L."/>
            <person name="Mock T."/>
            <person name="Mueller-Roeber B."/>
            <person name="Pagarete A."/>
            <person name="Parker M."/>
            <person name="Probert I."/>
            <person name="Quesneville H."/>
            <person name="Raines C."/>
            <person name="Rensing S.A."/>
            <person name="Riano-Pachon D.M."/>
            <person name="Richier S."/>
            <person name="Rokitta S."/>
            <person name="Shiraiwa Y."/>
            <person name="Soanes D.M."/>
            <person name="van der Giezen M."/>
            <person name="Wahlund T.M."/>
            <person name="Williams B."/>
            <person name="Wilson W."/>
            <person name="Wolfe G."/>
            <person name="Wurch L.L."/>
        </authorList>
    </citation>
    <scope>NUCLEOTIDE SEQUENCE</scope>
</reference>
<keyword evidence="2" id="KW-1133">Transmembrane helix</keyword>
<proteinExistence type="predicted"/>
<feature type="region of interest" description="Disordered" evidence="1">
    <location>
        <begin position="57"/>
        <end position="104"/>
    </location>
</feature>
<accession>A0A0D3JGP2</accession>
<evidence type="ECO:0000256" key="1">
    <source>
        <dbReference type="SAM" id="MobiDB-lite"/>
    </source>
</evidence>
<evidence type="ECO:0000313" key="4">
    <source>
        <dbReference type="Proteomes" id="UP000013827"/>
    </source>
</evidence>
<reference evidence="3" key="2">
    <citation type="submission" date="2024-10" db="UniProtKB">
        <authorList>
            <consortium name="EnsemblProtists"/>
        </authorList>
    </citation>
    <scope>IDENTIFICATION</scope>
</reference>
<evidence type="ECO:0000256" key="2">
    <source>
        <dbReference type="SAM" id="Phobius"/>
    </source>
</evidence>
<organism evidence="3 4">
    <name type="scientific">Emiliania huxleyi (strain CCMP1516)</name>
    <dbReference type="NCBI Taxonomy" id="280463"/>
    <lineage>
        <taxon>Eukaryota</taxon>
        <taxon>Haptista</taxon>
        <taxon>Haptophyta</taxon>
        <taxon>Prymnesiophyceae</taxon>
        <taxon>Isochrysidales</taxon>
        <taxon>Noelaerhabdaceae</taxon>
        <taxon>Emiliania</taxon>
    </lineage>
</organism>
<keyword evidence="2" id="KW-0812">Transmembrane</keyword>
<keyword evidence="4" id="KW-1185">Reference proteome</keyword>
<sequence length="167" mass="17270">MLGTKRVVEVPFTARLKPASAAPDNCNYEVRGTFKGVEITTVRLKVEEDNDFEFDGACASFSDAASPPSPPPPPSGQGDEPKKDIPGSDTIDDNSDDDYSNSSDGIAPIVGGAVGGLVATFVLVIVLVYLLKKRAQPKVPPACPPVTVGVEVHAAAPPPAGSARLST</sequence>
<dbReference type="AlphaFoldDB" id="A0A0D3JGP2"/>
<name>A0A0D3JGP2_EMIH1</name>
<dbReference type="PaxDb" id="2903-EOD22677"/>
<dbReference type="EnsemblProtists" id="EOD22677">
    <property type="protein sequence ID" value="EOD22677"/>
    <property type="gene ID" value="EMIHUDRAFT_431981"/>
</dbReference>